<name>A0A7V8JL00_STEMA</name>
<dbReference type="InterPro" id="IPR051907">
    <property type="entry name" value="DoxX-like_oxidoreductase"/>
</dbReference>
<evidence type="ECO:0000256" key="4">
    <source>
        <dbReference type="ARBA" id="ARBA00022692"/>
    </source>
</evidence>
<dbReference type="PANTHER" id="PTHR33452">
    <property type="entry name" value="OXIDOREDUCTASE CATD-RELATED"/>
    <property type="match status" value="1"/>
</dbReference>
<dbReference type="Proteomes" id="UP000487117">
    <property type="component" value="Unassembled WGS sequence"/>
</dbReference>
<keyword evidence="6 7" id="KW-0472">Membrane</keyword>
<evidence type="ECO:0000256" key="2">
    <source>
        <dbReference type="ARBA" id="ARBA00006679"/>
    </source>
</evidence>
<feature type="transmembrane region" description="Helical" evidence="7">
    <location>
        <begin position="119"/>
        <end position="138"/>
    </location>
</feature>
<evidence type="ECO:0000313" key="8">
    <source>
        <dbReference type="EMBL" id="KAF1014176.1"/>
    </source>
</evidence>
<keyword evidence="3" id="KW-1003">Cell membrane</keyword>
<reference evidence="9" key="1">
    <citation type="journal article" date="2020" name="MBio">
        <title>Horizontal gene transfer to a defensive symbiont with a reduced genome amongst a multipartite beetle microbiome.</title>
        <authorList>
            <person name="Waterworth S.C."/>
            <person name="Florez L.V."/>
            <person name="Rees E.R."/>
            <person name="Hertweck C."/>
            <person name="Kaltenpoth M."/>
            <person name="Kwan J.C."/>
        </authorList>
    </citation>
    <scope>NUCLEOTIDE SEQUENCE [LARGE SCALE GENOMIC DNA]</scope>
</reference>
<dbReference type="Pfam" id="PF07681">
    <property type="entry name" value="DoxX"/>
    <property type="match status" value="1"/>
</dbReference>
<feature type="transmembrane region" description="Helical" evidence="7">
    <location>
        <begin position="55"/>
        <end position="78"/>
    </location>
</feature>
<evidence type="ECO:0000256" key="3">
    <source>
        <dbReference type="ARBA" id="ARBA00022475"/>
    </source>
</evidence>
<protein>
    <submittedName>
        <fullName evidence="8">Putative oxidoreductase CatD</fullName>
    </submittedName>
</protein>
<comment type="subcellular location">
    <subcellularLocation>
        <location evidence="1">Cell membrane</location>
        <topology evidence="1">Multi-pass membrane protein</topology>
    </subcellularLocation>
</comment>
<evidence type="ECO:0000256" key="1">
    <source>
        <dbReference type="ARBA" id="ARBA00004651"/>
    </source>
</evidence>
<sequence>MCHASVPRCVPSAVRAGPYGATLLRWALGLLFLVHALIKLLGFTPAGTAAFFESLGLPGVLGYLTIAAELAIAAALLLGIYARWVGLLGVPLLLGTIVTVHGANGFAFNSTGGGWEYPAFWALALVVLFLLGDGRFTLRSR</sequence>
<comment type="caution">
    <text evidence="8">The sequence shown here is derived from an EMBL/GenBank/DDBJ whole genome shotgun (WGS) entry which is preliminary data.</text>
</comment>
<evidence type="ECO:0000256" key="5">
    <source>
        <dbReference type="ARBA" id="ARBA00022989"/>
    </source>
</evidence>
<keyword evidence="5 7" id="KW-1133">Transmembrane helix</keyword>
<feature type="transmembrane region" description="Helical" evidence="7">
    <location>
        <begin position="85"/>
        <end position="107"/>
    </location>
</feature>
<dbReference type="AlphaFoldDB" id="A0A7V8JL00"/>
<accession>A0A7V8JL00</accession>
<dbReference type="GO" id="GO:0005886">
    <property type="term" value="C:plasma membrane"/>
    <property type="evidence" value="ECO:0007669"/>
    <property type="project" value="UniProtKB-SubCell"/>
</dbReference>
<comment type="similarity">
    <text evidence="2">Belongs to the DoxX family.</text>
</comment>
<keyword evidence="4 7" id="KW-0812">Transmembrane</keyword>
<dbReference type="EMBL" id="WNDS01000004">
    <property type="protein sequence ID" value="KAF1014176.1"/>
    <property type="molecule type" value="Genomic_DNA"/>
</dbReference>
<dbReference type="InterPro" id="IPR032808">
    <property type="entry name" value="DoxX"/>
</dbReference>
<dbReference type="PANTHER" id="PTHR33452:SF1">
    <property type="entry name" value="INNER MEMBRANE PROTEIN YPHA-RELATED"/>
    <property type="match status" value="1"/>
</dbReference>
<gene>
    <name evidence="8" type="primary">catD</name>
    <name evidence="8" type="ORF">GAK31_03200</name>
</gene>
<organism evidence="8 9">
    <name type="scientific">Stenotrophomonas maltophilia</name>
    <name type="common">Pseudomonas maltophilia</name>
    <name type="synonym">Xanthomonas maltophilia</name>
    <dbReference type="NCBI Taxonomy" id="40324"/>
    <lineage>
        <taxon>Bacteria</taxon>
        <taxon>Pseudomonadati</taxon>
        <taxon>Pseudomonadota</taxon>
        <taxon>Gammaproteobacteria</taxon>
        <taxon>Lysobacterales</taxon>
        <taxon>Lysobacteraceae</taxon>
        <taxon>Stenotrophomonas</taxon>
        <taxon>Stenotrophomonas maltophilia group</taxon>
    </lineage>
</organism>
<evidence type="ECO:0000313" key="9">
    <source>
        <dbReference type="Proteomes" id="UP000487117"/>
    </source>
</evidence>
<feature type="transmembrane region" description="Helical" evidence="7">
    <location>
        <begin position="23"/>
        <end position="43"/>
    </location>
</feature>
<evidence type="ECO:0000256" key="6">
    <source>
        <dbReference type="ARBA" id="ARBA00023136"/>
    </source>
</evidence>
<evidence type="ECO:0000256" key="7">
    <source>
        <dbReference type="SAM" id="Phobius"/>
    </source>
</evidence>
<proteinExistence type="inferred from homology"/>